<evidence type="ECO:0000313" key="13">
    <source>
        <dbReference type="EMBL" id="AWB47497.1"/>
    </source>
</evidence>
<protein>
    <submittedName>
        <fullName evidence="13">Ion transporter</fullName>
    </submittedName>
</protein>
<dbReference type="Pfam" id="PF07885">
    <property type="entry name" value="Ion_trans_2"/>
    <property type="match status" value="1"/>
</dbReference>
<dbReference type="Gene3D" id="1.20.120.350">
    <property type="entry name" value="Voltage-gated potassium channels. Chain C"/>
    <property type="match status" value="1"/>
</dbReference>
<dbReference type="GO" id="GO:0005267">
    <property type="term" value="F:potassium channel activity"/>
    <property type="evidence" value="ECO:0007669"/>
    <property type="project" value="UniProtKB-KW"/>
</dbReference>
<keyword evidence="6" id="KW-0630">Potassium</keyword>
<sequence>MRARLTALYEGESRAAVRFRYGLLLFDLATVVFIVATSFMARSFWIEVVDVALGVLIAVEFASRILAARDRRGEVLSVAGIADLVVIISLLAPLAGEGLAFLRVARMFRLTRSPLVLRRLRQDWGFFRQNEQSVVAGVNLAIFVFVMTGLVYETQVARNPDVRNYADALYFTVTTLTTTGFGDITLTGTDGRLLSVLVMIFGVSLFIRLIQVLVRPPKVEHKCPTCGLLRHDYDAVHCKACGTVLNIEDEGAV</sequence>
<evidence type="ECO:0000256" key="1">
    <source>
        <dbReference type="ARBA" id="ARBA00004141"/>
    </source>
</evidence>
<dbReference type="InterPro" id="IPR027359">
    <property type="entry name" value="Volt_channel_dom_sf"/>
</dbReference>
<keyword evidence="8" id="KW-0406">Ion transport</keyword>
<evidence type="ECO:0000256" key="6">
    <source>
        <dbReference type="ARBA" id="ARBA00022958"/>
    </source>
</evidence>
<evidence type="ECO:0000256" key="4">
    <source>
        <dbReference type="ARBA" id="ARBA00022692"/>
    </source>
</evidence>
<evidence type="ECO:0000259" key="12">
    <source>
        <dbReference type="Pfam" id="PF07885"/>
    </source>
</evidence>
<keyword evidence="4 11" id="KW-0812">Transmembrane</keyword>
<feature type="transmembrane region" description="Helical" evidence="11">
    <location>
        <begin position="134"/>
        <end position="152"/>
    </location>
</feature>
<dbReference type="EMBL" id="CP028918">
    <property type="protein sequence ID" value="AWB47497.1"/>
    <property type="molecule type" value="Genomic_DNA"/>
</dbReference>
<dbReference type="AlphaFoldDB" id="A0A2S0UI35"/>
<organism evidence="13 14">
    <name type="scientific">Paragemmobacter aquarius</name>
    <dbReference type="NCBI Taxonomy" id="2169400"/>
    <lineage>
        <taxon>Bacteria</taxon>
        <taxon>Pseudomonadati</taxon>
        <taxon>Pseudomonadota</taxon>
        <taxon>Alphaproteobacteria</taxon>
        <taxon>Rhodobacterales</taxon>
        <taxon>Paracoccaceae</taxon>
        <taxon>Paragemmobacter</taxon>
    </lineage>
</organism>
<dbReference type="OrthoDB" id="9799090at2"/>
<reference evidence="13 14" key="1">
    <citation type="submission" date="2018-04" db="EMBL/GenBank/DDBJ databases">
        <title>Genome sequencing of Gemmobacter.</title>
        <authorList>
            <person name="Yi H."/>
            <person name="Baek M.-G."/>
        </authorList>
    </citation>
    <scope>NUCLEOTIDE SEQUENCE [LARGE SCALE GENOMIC DNA]</scope>
    <source>
        <strain evidence="13 14">HYN0069</strain>
    </source>
</reference>
<evidence type="ECO:0000256" key="8">
    <source>
        <dbReference type="ARBA" id="ARBA00023065"/>
    </source>
</evidence>
<dbReference type="KEGG" id="geh:HYN69_02305"/>
<evidence type="ECO:0000256" key="9">
    <source>
        <dbReference type="ARBA" id="ARBA00023136"/>
    </source>
</evidence>
<dbReference type="RefSeq" id="WP_108434324.1">
    <property type="nucleotide sequence ID" value="NZ_CP028918.1"/>
</dbReference>
<evidence type="ECO:0000256" key="2">
    <source>
        <dbReference type="ARBA" id="ARBA00022448"/>
    </source>
</evidence>
<feature type="transmembrane region" description="Helical" evidence="11">
    <location>
        <begin position="21"/>
        <end position="39"/>
    </location>
</feature>
<keyword evidence="3" id="KW-0633">Potassium transport</keyword>
<keyword evidence="9 11" id="KW-0472">Membrane</keyword>
<proteinExistence type="predicted"/>
<feature type="transmembrane region" description="Helical" evidence="11">
    <location>
        <begin position="75"/>
        <end position="95"/>
    </location>
</feature>
<evidence type="ECO:0000313" key="14">
    <source>
        <dbReference type="Proteomes" id="UP000244496"/>
    </source>
</evidence>
<dbReference type="GO" id="GO:0016020">
    <property type="term" value="C:membrane"/>
    <property type="evidence" value="ECO:0007669"/>
    <property type="project" value="UniProtKB-SubCell"/>
</dbReference>
<keyword evidence="5" id="KW-0631">Potassium channel</keyword>
<name>A0A2S0UI35_9RHOB</name>
<dbReference type="PRINTS" id="PR00169">
    <property type="entry name" value="KCHANNEL"/>
</dbReference>
<keyword evidence="10" id="KW-0407">Ion channel</keyword>
<keyword evidence="14" id="KW-1185">Reference proteome</keyword>
<evidence type="ECO:0000256" key="11">
    <source>
        <dbReference type="SAM" id="Phobius"/>
    </source>
</evidence>
<accession>A0A2S0UI35</accession>
<feature type="transmembrane region" description="Helical" evidence="11">
    <location>
        <begin position="164"/>
        <end position="181"/>
    </location>
</feature>
<keyword evidence="2" id="KW-0813">Transport</keyword>
<gene>
    <name evidence="13" type="ORF">HYN69_02305</name>
</gene>
<feature type="domain" description="Potassium channel" evidence="12">
    <location>
        <begin position="142"/>
        <end position="214"/>
    </location>
</feature>
<evidence type="ECO:0000256" key="7">
    <source>
        <dbReference type="ARBA" id="ARBA00022989"/>
    </source>
</evidence>
<dbReference type="Gene3D" id="1.10.287.70">
    <property type="match status" value="1"/>
</dbReference>
<dbReference type="Proteomes" id="UP000244496">
    <property type="component" value="Chromosome"/>
</dbReference>
<dbReference type="PANTHER" id="PTHR10027:SF10">
    <property type="entry name" value="SLOWPOKE 2, ISOFORM D"/>
    <property type="match status" value="1"/>
</dbReference>
<evidence type="ECO:0000256" key="5">
    <source>
        <dbReference type="ARBA" id="ARBA00022826"/>
    </source>
</evidence>
<dbReference type="InterPro" id="IPR047871">
    <property type="entry name" value="K_chnl_Slo-like"/>
</dbReference>
<comment type="subcellular location">
    <subcellularLocation>
        <location evidence="1">Membrane</location>
        <topology evidence="1">Multi-pass membrane protein</topology>
    </subcellularLocation>
</comment>
<feature type="transmembrane region" description="Helical" evidence="11">
    <location>
        <begin position="45"/>
        <end position="63"/>
    </location>
</feature>
<dbReference type="PANTHER" id="PTHR10027">
    <property type="entry name" value="CALCIUM-ACTIVATED POTASSIUM CHANNEL ALPHA CHAIN"/>
    <property type="match status" value="1"/>
</dbReference>
<evidence type="ECO:0000256" key="3">
    <source>
        <dbReference type="ARBA" id="ARBA00022538"/>
    </source>
</evidence>
<evidence type="ECO:0000256" key="10">
    <source>
        <dbReference type="ARBA" id="ARBA00023303"/>
    </source>
</evidence>
<feature type="transmembrane region" description="Helical" evidence="11">
    <location>
        <begin position="193"/>
        <end position="214"/>
    </location>
</feature>
<keyword evidence="7 11" id="KW-1133">Transmembrane helix</keyword>
<dbReference type="SUPFAM" id="SSF81324">
    <property type="entry name" value="Voltage-gated potassium channels"/>
    <property type="match status" value="1"/>
</dbReference>
<dbReference type="InterPro" id="IPR013099">
    <property type="entry name" value="K_chnl_dom"/>
</dbReference>